<dbReference type="PANTHER" id="PTHR11080">
    <property type="entry name" value="PYRAZINAMIDASE/NICOTINAMIDASE"/>
    <property type="match status" value="1"/>
</dbReference>
<keyword evidence="10" id="KW-1185">Reference proteome</keyword>
<comment type="caution">
    <text evidence="9">The sequence shown here is derived from an EMBL/GenBank/DDBJ whole genome shotgun (WGS) entry which is preliminary data.</text>
</comment>
<evidence type="ECO:0000313" key="9">
    <source>
        <dbReference type="EMBL" id="EMS78837.1"/>
    </source>
</evidence>
<dbReference type="EC" id="3.5.1.19" evidence="6"/>
<dbReference type="Gene3D" id="3.40.50.850">
    <property type="entry name" value="Isochorismatase-like"/>
    <property type="match status" value="1"/>
</dbReference>
<dbReference type="SUPFAM" id="SSF52499">
    <property type="entry name" value="Isochorismatase-like hydrolases"/>
    <property type="match status" value="1"/>
</dbReference>
<evidence type="ECO:0000256" key="4">
    <source>
        <dbReference type="ARBA" id="ARBA00022801"/>
    </source>
</evidence>
<organism evidence="9 10">
    <name type="scientific">Desulfotignum phosphitoxidans DSM 13687</name>
    <dbReference type="NCBI Taxonomy" id="1286635"/>
    <lineage>
        <taxon>Bacteria</taxon>
        <taxon>Pseudomonadati</taxon>
        <taxon>Thermodesulfobacteriota</taxon>
        <taxon>Desulfobacteria</taxon>
        <taxon>Desulfobacterales</taxon>
        <taxon>Desulfobacteraceae</taxon>
        <taxon>Desulfotignum</taxon>
    </lineage>
</organism>
<evidence type="ECO:0000256" key="3">
    <source>
        <dbReference type="ARBA" id="ARBA00022723"/>
    </source>
</evidence>
<dbReference type="Pfam" id="PF00857">
    <property type="entry name" value="Isochorismatase"/>
    <property type="match status" value="1"/>
</dbReference>
<dbReference type="GO" id="GO:0008936">
    <property type="term" value="F:nicotinamidase activity"/>
    <property type="evidence" value="ECO:0007669"/>
    <property type="project" value="UniProtKB-EC"/>
</dbReference>
<feature type="domain" description="Isochorismatase-like" evidence="8">
    <location>
        <begin position="9"/>
        <end position="205"/>
    </location>
</feature>
<evidence type="ECO:0000256" key="5">
    <source>
        <dbReference type="ARBA" id="ARBA00037900"/>
    </source>
</evidence>
<dbReference type="RefSeq" id="WP_006966638.1">
    <property type="nucleotide sequence ID" value="NZ_APJX01000006.1"/>
</dbReference>
<comment type="pathway">
    <text evidence="5">Cofactor biosynthesis; nicotinate biosynthesis; nicotinate from nicotinamide: step 1/1.</text>
</comment>
<evidence type="ECO:0000256" key="2">
    <source>
        <dbReference type="ARBA" id="ARBA00022642"/>
    </source>
</evidence>
<evidence type="ECO:0000256" key="6">
    <source>
        <dbReference type="ARBA" id="ARBA00039017"/>
    </source>
</evidence>
<name>S0G3N0_9BACT</name>
<evidence type="ECO:0000256" key="7">
    <source>
        <dbReference type="ARBA" id="ARBA00043224"/>
    </source>
</evidence>
<protein>
    <recommendedName>
        <fullName evidence="6">nicotinamidase</fullName>
        <ecNumber evidence="6">3.5.1.19</ecNumber>
    </recommendedName>
    <alternativeName>
        <fullName evidence="7">Nicotinamide deamidase</fullName>
    </alternativeName>
</protein>
<dbReference type="InterPro" id="IPR000868">
    <property type="entry name" value="Isochorismatase-like_dom"/>
</dbReference>
<dbReference type="InterPro" id="IPR052347">
    <property type="entry name" value="Isochorismatase_Nicotinamidase"/>
</dbReference>
<keyword evidence="4 9" id="KW-0378">Hydrolase</keyword>
<dbReference type="GO" id="GO:0046872">
    <property type="term" value="F:metal ion binding"/>
    <property type="evidence" value="ECO:0007669"/>
    <property type="project" value="UniProtKB-KW"/>
</dbReference>
<keyword evidence="3" id="KW-0479">Metal-binding</keyword>
<dbReference type="OrthoDB" id="9791276at2"/>
<dbReference type="PANTHER" id="PTHR11080:SF2">
    <property type="entry name" value="LD05707P"/>
    <property type="match status" value="1"/>
</dbReference>
<gene>
    <name evidence="9" type="primary">pncA</name>
    <name evidence="9" type="ORF">Dpo_6c00360</name>
</gene>
<comment type="similarity">
    <text evidence="1">Belongs to the isochorismatase family.</text>
</comment>
<proteinExistence type="inferred from homology"/>
<dbReference type="PATRIC" id="fig|1286635.3.peg.2904"/>
<evidence type="ECO:0000256" key="1">
    <source>
        <dbReference type="ARBA" id="ARBA00006336"/>
    </source>
</evidence>
<keyword evidence="2" id="KW-0662">Pyridine nucleotide biosynthesis</keyword>
<dbReference type="AlphaFoldDB" id="S0G3N0"/>
<dbReference type="EMBL" id="APJX01000006">
    <property type="protein sequence ID" value="EMS78837.1"/>
    <property type="molecule type" value="Genomic_DNA"/>
</dbReference>
<dbReference type="Proteomes" id="UP000014216">
    <property type="component" value="Unassembled WGS sequence"/>
</dbReference>
<accession>S0G3N0</accession>
<evidence type="ECO:0000313" key="10">
    <source>
        <dbReference type="Proteomes" id="UP000014216"/>
    </source>
</evidence>
<evidence type="ECO:0000259" key="8">
    <source>
        <dbReference type="Pfam" id="PF00857"/>
    </source>
</evidence>
<dbReference type="InterPro" id="IPR036380">
    <property type="entry name" value="Isochorismatase-like_sf"/>
</dbReference>
<dbReference type="GO" id="GO:0019363">
    <property type="term" value="P:pyridine nucleotide biosynthetic process"/>
    <property type="evidence" value="ECO:0007669"/>
    <property type="project" value="UniProtKB-KW"/>
</dbReference>
<sequence length="207" mass="22700">MIDRKEENTAVLVVDVQGDFTQLMNGSLAVEGTDQAYLDQVTAETRRLKSLGFPVFATQDWHPADHISFVTMHKGHVPFDVIDLNGTDQILWPPHCIQNTPNAEVLVDNGLLEAIVKKGMDPRYDSYSGFFDDGNHDTGLDALLKTHGITDLIMFGLTTDYCARATAMDARSLGYGVRLIRNLCRGVAPDTTGTAIEKMADVGVVMV</sequence>
<reference evidence="9 10" key="1">
    <citation type="journal article" date="2013" name="Genome Announc.">
        <title>Draft Genome Sequence of Desulfotignum phosphitoxidans DSM 13687 Strain FiPS-3.</title>
        <authorList>
            <person name="Poehlein A."/>
            <person name="Daniel R."/>
            <person name="Simeonova D.D."/>
        </authorList>
    </citation>
    <scope>NUCLEOTIDE SEQUENCE [LARGE SCALE GENOMIC DNA]</scope>
    <source>
        <strain evidence="9 10">DSM 13687</strain>
    </source>
</reference>